<dbReference type="GO" id="GO:0000150">
    <property type="term" value="F:DNA strand exchange activity"/>
    <property type="evidence" value="ECO:0007669"/>
    <property type="project" value="InterPro"/>
</dbReference>
<evidence type="ECO:0000313" key="4">
    <source>
        <dbReference type="Proteomes" id="UP000268084"/>
    </source>
</evidence>
<evidence type="ECO:0000259" key="2">
    <source>
        <dbReference type="Pfam" id="PF00239"/>
    </source>
</evidence>
<protein>
    <recommendedName>
        <fullName evidence="2">Resolvase/invertase-type recombinase catalytic domain-containing protein</fullName>
    </recommendedName>
</protein>
<proteinExistence type="predicted"/>
<dbReference type="KEGG" id="nak:EH165_04805"/>
<dbReference type="GO" id="GO:0003677">
    <property type="term" value="F:DNA binding"/>
    <property type="evidence" value="ECO:0007669"/>
    <property type="project" value="InterPro"/>
</dbReference>
<feature type="domain" description="Resolvase/invertase-type recombinase catalytic" evidence="2">
    <location>
        <begin position="10"/>
        <end position="57"/>
    </location>
</feature>
<accession>A0A3G8ZK50</accession>
<dbReference type="OrthoDB" id="3405463at2"/>
<keyword evidence="4" id="KW-1185">Reference proteome</keyword>
<evidence type="ECO:0000313" key="3">
    <source>
        <dbReference type="EMBL" id="AZI57580.1"/>
    </source>
</evidence>
<feature type="region of interest" description="Disordered" evidence="1">
    <location>
        <begin position="72"/>
        <end position="91"/>
    </location>
</feature>
<dbReference type="Proteomes" id="UP000268084">
    <property type="component" value="Chromosome"/>
</dbReference>
<dbReference type="RefSeq" id="WP_124798265.1">
    <property type="nucleotide sequence ID" value="NZ_CP034170.1"/>
</dbReference>
<reference evidence="3 4" key="2">
    <citation type="submission" date="2018-12" db="EMBL/GenBank/DDBJ databases">
        <title>Nakamurella antarcticus sp. nov., isolated from Antarctica South Shetland Islands soil.</title>
        <authorList>
            <person name="Peng F."/>
        </authorList>
    </citation>
    <scope>NUCLEOTIDE SEQUENCE [LARGE SCALE GENOMIC DNA]</scope>
    <source>
        <strain evidence="3 4">S14-144</strain>
    </source>
</reference>
<dbReference type="Gene3D" id="3.40.50.1390">
    <property type="entry name" value="Resolvase, N-terminal catalytic domain"/>
    <property type="match status" value="1"/>
</dbReference>
<sequence>MDQPLRSANRAGCQIVVNKRDRLGRSIHHHSGQSKQLYARGIDLVQLDQSIDTISPSAGCSSKCLERLPCSSVPSGRRDFTTGSPLLGHAA</sequence>
<evidence type="ECO:0000256" key="1">
    <source>
        <dbReference type="SAM" id="MobiDB-lite"/>
    </source>
</evidence>
<dbReference type="EMBL" id="CP034170">
    <property type="protein sequence ID" value="AZI57580.1"/>
    <property type="molecule type" value="Genomic_DNA"/>
</dbReference>
<dbReference type="AlphaFoldDB" id="A0A3G8ZK50"/>
<reference evidence="3 4" key="1">
    <citation type="submission" date="2018-11" db="EMBL/GenBank/DDBJ databases">
        <authorList>
            <person name="Da X."/>
        </authorList>
    </citation>
    <scope>NUCLEOTIDE SEQUENCE [LARGE SCALE GENOMIC DNA]</scope>
    <source>
        <strain evidence="3 4">S14-144</strain>
    </source>
</reference>
<dbReference type="InterPro" id="IPR006119">
    <property type="entry name" value="Resolv_N"/>
</dbReference>
<organism evidence="3 4">
    <name type="scientific">Nakamurella antarctica</name>
    <dbReference type="NCBI Taxonomy" id="1902245"/>
    <lineage>
        <taxon>Bacteria</taxon>
        <taxon>Bacillati</taxon>
        <taxon>Actinomycetota</taxon>
        <taxon>Actinomycetes</taxon>
        <taxon>Nakamurellales</taxon>
        <taxon>Nakamurellaceae</taxon>
        <taxon>Nakamurella</taxon>
    </lineage>
</organism>
<dbReference type="SUPFAM" id="SSF53041">
    <property type="entry name" value="Resolvase-like"/>
    <property type="match status" value="1"/>
</dbReference>
<name>A0A3G8ZK50_9ACTN</name>
<dbReference type="InterPro" id="IPR036162">
    <property type="entry name" value="Resolvase-like_N_sf"/>
</dbReference>
<gene>
    <name evidence="3" type="ORF">EH165_04805</name>
</gene>
<dbReference type="Pfam" id="PF00239">
    <property type="entry name" value="Resolvase"/>
    <property type="match status" value="1"/>
</dbReference>